<dbReference type="GeneID" id="4703580"/>
<evidence type="ECO:0000313" key="16">
    <source>
        <dbReference type="Proteomes" id="UP000006701"/>
    </source>
</evidence>
<evidence type="ECO:0000256" key="9">
    <source>
        <dbReference type="ARBA" id="ARBA00023004"/>
    </source>
</evidence>
<keyword evidence="9" id="KW-0408">Iron</keyword>
<dbReference type="GO" id="GO:0016020">
    <property type="term" value="C:membrane"/>
    <property type="evidence" value="ECO:0007669"/>
    <property type="project" value="UniProtKB-SubCell"/>
</dbReference>
<keyword evidence="16" id="KW-1185">Reference proteome</keyword>
<sequence>MSTSANLMAEHTALCAALQKLSDLLEEQPDDHQRLRKEMEELLNQIDELDHLLQELEERASHPSPTFSDDSANSPFHQDADGFTSPTDAAGFSGVNESDTDGYDDAEEGMNSHLCEKLGRKGYDRDAVHISLLSVILLLKVRLHLCGDIINIMASATGIPQEHPQTIEAREDEPLLGAPGAVTQGDTEGICRNLIKGTAAVAQAGILILAALVWSGIFTHDLIFFSAHPLLNSSALFLQVQAALILQPTATPQQKLTGTRIHYTLQATSLAAFIAAFIIIEVNKGDHPRLTSPHGILGLITYIFIIFQALLGVVQYFFPVIILGSLAAGKKLYKYHRHLGYLVLLLELATVAAATQTTYNLNVLRIPLWGILVAAVLVVAGVGARIKKHKLGF</sequence>
<dbReference type="eggNOG" id="ENOG502S87A">
    <property type="taxonomic scope" value="Eukaryota"/>
</dbReference>
<gene>
    <name evidence="15" type="ORF">ACLA_040460</name>
</gene>
<feature type="transmembrane region" description="Helical" evidence="13">
    <location>
        <begin position="366"/>
        <end position="386"/>
    </location>
</feature>
<keyword evidence="10 13" id="KW-0472">Membrane</keyword>
<feature type="domain" description="Cytochrome b561" evidence="14">
    <location>
        <begin position="194"/>
        <end position="392"/>
    </location>
</feature>
<evidence type="ECO:0000256" key="6">
    <source>
        <dbReference type="ARBA" id="ARBA00022723"/>
    </source>
</evidence>
<dbReference type="EMBL" id="DS027056">
    <property type="protein sequence ID" value="EAW09830.1"/>
    <property type="molecule type" value="Genomic_DNA"/>
</dbReference>
<comment type="cofactor">
    <cofactor evidence="1">
        <name>heme b</name>
        <dbReference type="ChEBI" id="CHEBI:60344"/>
    </cofactor>
</comment>
<feature type="transmembrane region" description="Helical" evidence="13">
    <location>
        <begin position="199"/>
        <end position="218"/>
    </location>
</feature>
<evidence type="ECO:0000256" key="2">
    <source>
        <dbReference type="ARBA" id="ARBA00004141"/>
    </source>
</evidence>
<dbReference type="PANTHER" id="PTHR15422">
    <property type="entry name" value="OS05G0565100 PROTEIN"/>
    <property type="match status" value="1"/>
</dbReference>
<comment type="subcellular location">
    <subcellularLocation>
        <location evidence="2">Membrane</location>
        <topology evidence="2">Multi-pass membrane protein</topology>
    </subcellularLocation>
</comment>
<evidence type="ECO:0000313" key="15">
    <source>
        <dbReference type="EMBL" id="EAW09830.1"/>
    </source>
</evidence>
<accession>A1CL06</accession>
<dbReference type="AlphaFoldDB" id="A1CL06"/>
<protein>
    <recommendedName>
        <fullName evidence="14">Cytochrome b561 domain-containing protein</fullName>
    </recommendedName>
</protein>
<feature type="transmembrane region" description="Helical" evidence="13">
    <location>
        <begin position="300"/>
        <end position="327"/>
    </location>
</feature>
<keyword evidence="5 13" id="KW-0812">Transmembrane</keyword>
<dbReference type="GO" id="GO:0140575">
    <property type="term" value="F:transmembrane monodehydroascorbate reductase activity"/>
    <property type="evidence" value="ECO:0007669"/>
    <property type="project" value="InterPro"/>
</dbReference>
<evidence type="ECO:0000256" key="7">
    <source>
        <dbReference type="ARBA" id="ARBA00022982"/>
    </source>
</evidence>
<evidence type="ECO:0000259" key="14">
    <source>
        <dbReference type="PROSITE" id="PS50939"/>
    </source>
</evidence>
<feature type="region of interest" description="Disordered" evidence="12">
    <location>
        <begin position="59"/>
        <end position="108"/>
    </location>
</feature>
<proteinExistence type="predicted"/>
<dbReference type="InterPro" id="IPR006593">
    <property type="entry name" value="Cyt_b561/ferric_Rdtase_TM"/>
</dbReference>
<feature type="transmembrane region" description="Helical" evidence="13">
    <location>
        <begin position="261"/>
        <end position="280"/>
    </location>
</feature>
<dbReference type="CDD" id="cd08761">
    <property type="entry name" value="Cyt_b561_CYB561D2_like"/>
    <property type="match status" value="1"/>
</dbReference>
<dbReference type="KEGG" id="act:ACLA_040460"/>
<evidence type="ECO:0000256" key="4">
    <source>
        <dbReference type="ARBA" id="ARBA00022617"/>
    </source>
</evidence>
<keyword evidence="11" id="KW-0175">Coiled coil</keyword>
<name>A1CL06_ASPCL</name>
<evidence type="ECO:0000256" key="5">
    <source>
        <dbReference type="ARBA" id="ARBA00022692"/>
    </source>
</evidence>
<evidence type="ECO:0000256" key="3">
    <source>
        <dbReference type="ARBA" id="ARBA00022448"/>
    </source>
</evidence>
<dbReference type="InterPro" id="IPR045150">
    <property type="entry name" value="CYB561D1/2"/>
</dbReference>
<dbReference type="Pfam" id="PF03188">
    <property type="entry name" value="Cytochrom_B561"/>
    <property type="match status" value="1"/>
</dbReference>
<dbReference type="VEuPathDB" id="FungiDB:ACLA_040460"/>
<dbReference type="RefSeq" id="XP_001271256.1">
    <property type="nucleotide sequence ID" value="XM_001271255.1"/>
</dbReference>
<evidence type="ECO:0000256" key="11">
    <source>
        <dbReference type="SAM" id="Coils"/>
    </source>
</evidence>
<feature type="coiled-coil region" evidence="11">
    <location>
        <begin position="25"/>
        <end position="59"/>
    </location>
</feature>
<organism evidence="15 16">
    <name type="scientific">Aspergillus clavatus (strain ATCC 1007 / CBS 513.65 / DSM 816 / NCTC 3887 / NRRL 1 / QM 1276 / 107)</name>
    <dbReference type="NCBI Taxonomy" id="344612"/>
    <lineage>
        <taxon>Eukaryota</taxon>
        <taxon>Fungi</taxon>
        <taxon>Dikarya</taxon>
        <taxon>Ascomycota</taxon>
        <taxon>Pezizomycotina</taxon>
        <taxon>Eurotiomycetes</taxon>
        <taxon>Eurotiomycetidae</taxon>
        <taxon>Eurotiales</taxon>
        <taxon>Aspergillaceae</taxon>
        <taxon>Aspergillus</taxon>
        <taxon>Aspergillus subgen. Fumigati</taxon>
    </lineage>
</organism>
<feature type="transmembrane region" description="Helical" evidence="13">
    <location>
        <begin position="339"/>
        <end position="360"/>
    </location>
</feature>
<keyword evidence="6" id="KW-0479">Metal-binding</keyword>
<keyword evidence="7" id="KW-0249">Electron transport</keyword>
<dbReference type="PANTHER" id="PTHR15422:SF45">
    <property type="entry name" value="CYTOCHROME B561 DOMAIN-CONTAINING PROTEIN"/>
    <property type="match status" value="1"/>
</dbReference>
<evidence type="ECO:0000256" key="1">
    <source>
        <dbReference type="ARBA" id="ARBA00001970"/>
    </source>
</evidence>
<dbReference type="OrthoDB" id="432881at2759"/>
<dbReference type="SMART" id="SM00665">
    <property type="entry name" value="B561"/>
    <property type="match status" value="1"/>
</dbReference>
<evidence type="ECO:0000256" key="10">
    <source>
        <dbReference type="ARBA" id="ARBA00023136"/>
    </source>
</evidence>
<feature type="compositionally biased region" description="Acidic residues" evidence="12">
    <location>
        <begin position="98"/>
        <end position="108"/>
    </location>
</feature>
<feature type="compositionally biased region" description="Polar residues" evidence="12">
    <location>
        <begin position="63"/>
        <end position="76"/>
    </location>
</feature>
<dbReference type="Gene3D" id="1.20.120.1770">
    <property type="match status" value="1"/>
</dbReference>
<dbReference type="PROSITE" id="PS50939">
    <property type="entry name" value="CYTOCHROME_B561"/>
    <property type="match status" value="1"/>
</dbReference>
<keyword evidence="3" id="KW-0813">Transport</keyword>
<keyword evidence="8 13" id="KW-1133">Transmembrane helix</keyword>
<evidence type="ECO:0000256" key="12">
    <source>
        <dbReference type="SAM" id="MobiDB-lite"/>
    </source>
</evidence>
<evidence type="ECO:0000256" key="13">
    <source>
        <dbReference type="SAM" id="Phobius"/>
    </source>
</evidence>
<evidence type="ECO:0000256" key="8">
    <source>
        <dbReference type="ARBA" id="ARBA00022989"/>
    </source>
</evidence>
<dbReference type="HOGENOM" id="CLU_702029_0_0_1"/>
<reference evidence="15 16" key="1">
    <citation type="journal article" date="2008" name="PLoS Genet.">
        <title>Genomic islands in the pathogenic filamentous fungus Aspergillus fumigatus.</title>
        <authorList>
            <person name="Fedorova N.D."/>
            <person name="Khaldi N."/>
            <person name="Joardar V.S."/>
            <person name="Maiti R."/>
            <person name="Amedeo P."/>
            <person name="Anderson M.J."/>
            <person name="Crabtree J."/>
            <person name="Silva J.C."/>
            <person name="Badger J.H."/>
            <person name="Albarraq A."/>
            <person name="Angiuoli S."/>
            <person name="Bussey H."/>
            <person name="Bowyer P."/>
            <person name="Cotty P.J."/>
            <person name="Dyer P.S."/>
            <person name="Egan A."/>
            <person name="Galens K."/>
            <person name="Fraser-Liggett C.M."/>
            <person name="Haas B.J."/>
            <person name="Inman J.M."/>
            <person name="Kent R."/>
            <person name="Lemieux S."/>
            <person name="Malavazi I."/>
            <person name="Orvis J."/>
            <person name="Roemer T."/>
            <person name="Ronning C.M."/>
            <person name="Sundaram J.P."/>
            <person name="Sutton G."/>
            <person name="Turner G."/>
            <person name="Venter J.C."/>
            <person name="White O.R."/>
            <person name="Whitty B.R."/>
            <person name="Youngman P."/>
            <person name="Wolfe K.H."/>
            <person name="Goldman G.H."/>
            <person name="Wortman J.R."/>
            <person name="Jiang B."/>
            <person name="Denning D.W."/>
            <person name="Nierman W.C."/>
        </authorList>
    </citation>
    <scope>NUCLEOTIDE SEQUENCE [LARGE SCALE GENOMIC DNA]</scope>
    <source>
        <strain evidence="16">ATCC 1007 / CBS 513.65 / DSM 816 / NCTC 3887 / NRRL 1</strain>
    </source>
</reference>
<keyword evidence="4" id="KW-0349">Heme</keyword>
<dbReference type="Proteomes" id="UP000006701">
    <property type="component" value="Unassembled WGS sequence"/>
</dbReference>
<dbReference type="GO" id="GO:0046872">
    <property type="term" value="F:metal ion binding"/>
    <property type="evidence" value="ECO:0007669"/>
    <property type="project" value="UniProtKB-KW"/>
</dbReference>